<dbReference type="OrthoDB" id="9151696at2"/>
<dbReference type="Proteomes" id="UP000295414">
    <property type="component" value="Unassembled WGS sequence"/>
</dbReference>
<proteinExistence type="predicted"/>
<reference evidence="2 3" key="1">
    <citation type="submission" date="2019-03" db="EMBL/GenBank/DDBJ databases">
        <title>Genomic Encyclopedia of Type Strains, Phase IV (KMG-IV): sequencing the most valuable type-strain genomes for metagenomic binning, comparative biology and taxonomic classification.</title>
        <authorList>
            <person name="Goeker M."/>
        </authorList>
    </citation>
    <scope>NUCLEOTIDE SEQUENCE [LARGE SCALE GENOMIC DNA]</scope>
    <source>
        <strain evidence="2 3">DSM 13605</strain>
    </source>
</reference>
<sequence length="187" mass="19819">MTPESADALLFGEALACREHVRAGFAPQPLETRQAEALCLRAESGLGAIAVIEDNRAEEEDAAQGAALRRIEAKLDLLLALVGQLGRAAEAATEVSLQWSALGARLPATPDVAVGDTGLFRIQAAPWLPESLALPARVIAIGPAQDAPGAPLLWLCFDPLTPGVASALERHLFRRHRQAVAERRRGA</sequence>
<evidence type="ECO:0000313" key="2">
    <source>
        <dbReference type="EMBL" id="TCT23275.1"/>
    </source>
</evidence>
<accession>A0A4R3N2Z8</accession>
<evidence type="ECO:0000259" key="1">
    <source>
        <dbReference type="Pfam" id="PF16823"/>
    </source>
</evidence>
<name>A0A4R3N2Z8_9GAMM</name>
<dbReference type="Pfam" id="PF16823">
    <property type="entry name" value="tPilZ"/>
    <property type="match status" value="1"/>
</dbReference>
<keyword evidence="2" id="KW-0675">Receptor</keyword>
<dbReference type="RefSeq" id="WP_114960417.1">
    <property type="nucleotide sequence ID" value="NZ_MSZW01000007.1"/>
</dbReference>
<comment type="caution">
    <text evidence="2">The sequence shown here is derived from an EMBL/GenBank/DDBJ whole genome shotgun (WGS) entry which is preliminary data.</text>
</comment>
<feature type="domain" description="Cyclic di-GMP receptor atypical PilZ" evidence="1">
    <location>
        <begin position="47"/>
        <end position="185"/>
    </location>
</feature>
<gene>
    <name evidence="2" type="ORF">EDC34_10695</name>
</gene>
<keyword evidence="3" id="KW-1185">Reference proteome</keyword>
<dbReference type="InterPro" id="IPR031800">
    <property type="entry name" value="PilZ_atypical"/>
</dbReference>
<organism evidence="2 3">
    <name type="scientific">Thermomonas haemolytica</name>
    <dbReference type="NCBI Taxonomy" id="141949"/>
    <lineage>
        <taxon>Bacteria</taxon>
        <taxon>Pseudomonadati</taxon>
        <taxon>Pseudomonadota</taxon>
        <taxon>Gammaproteobacteria</taxon>
        <taxon>Lysobacterales</taxon>
        <taxon>Lysobacteraceae</taxon>
        <taxon>Thermomonas</taxon>
    </lineage>
</organism>
<protein>
    <submittedName>
        <fullName evidence="2">Atypical PilZ domain-containing cyclic di-GMP receptor</fullName>
    </submittedName>
</protein>
<dbReference type="EMBL" id="SMAP01000006">
    <property type="protein sequence ID" value="TCT23275.1"/>
    <property type="molecule type" value="Genomic_DNA"/>
</dbReference>
<evidence type="ECO:0000313" key="3">
    <source>
        <dbReference type="Proteomes" id="UP000295414"/>
    </source>
</evidence>
<dbReference type="AlphaFoldDB" id="A0A4R3N2Z8"/>